<organism evidence="3 4">
    <name type="scientific">Amycolatopsis iheyensis</name>
    <dbReference type="NCBI Taxonomy" id="2945988"/>
    <lineage>
        <taxon>Bacteria</taxon>
        <taxon>Bacillati</taxon>
        <taxon>Actinomycetota</taxon>
        <taxon>Actinomycetes</taxon>
        <taxon>Pseudonocardiales</taxon>
        <taxon>Pseudonocardiaceae</taxon>
        <taxon>Amycolatopsis</taxon>
    </lineage>
</organism>
<feature type="domain" description="Pyrroline-5-carboxylate reductase catalytic N-terminal" evidence="2">
    <location>
        <begin position="4"/>
        <end position="92"/>
    </location>
</feature>
<comment type="similarity">
    <text evidence="1">Belongs to the pyrroline-5-carboxylate reductase family.</text>
</comment>
<dbReference type="Pfam" id="PF03807">
    <property type="entry name" value="F420_oxidored"/>
    <property type="match status" value="1"/>
</dbReference>
<reference evidence="3" key="1">
    <citation type="submission" date="2022-06" db="EMBL/GenBank/DDBJ databases">
        <title>Amycolatopsis iheyaensis sp. nov., a new species of the genus Amycolatopsis isolated from soil in Iheya island, Japan.</title>
        <authorList>
            <person name="Ngamcharungchit C."/>
            <person name="Kanto H."/>
            <person name="Take A."/>
            <person name="Intra B."/>
            <person name="Matsumoto A."/>
            <person name="Panbangred W."/>
            <person name="Inahashi Y."/>
        </authorList>
    </citation>
    <scope>NUCLEOTIDE SEQUENCE</scope>
    <source>
        <strain evidence="3">OK19-0408</strain>
    </source>
</reference>
<dbReference type="InterPro" id="IPR036291">
    <property type="entry name" value="NAD(P)-bd_dom_sf"/>
</dbReference>
<dbReference type="RefSeq" id="WP_257927382.1">
    <property type="nucleotide sequence ID" value="NZ_JAMXQV010000057.1"/>
</dbReference>
<protein>
    <submittedName>
        <fullName evidence="3">NAD(P)-binding domain-containing protein</fullName>
    </submittedName>
</protein>
<gene>
    <name evidence="3" type="ORF">M8542_49280</name>
</gene>
<accession>A0A9X2SR82</accession>
<dbReference type="Gene3D" id="3.40.50.720">
    <property type="entry name" value="NAD(P)-binding Rossmann-like Domain"/>
    <property type="match status" value="1"/>
</dbReference>
<dbReference type="SUPFAM" id="SSF51735">
    <property type="entry name" value="NAD(P)-binding Rossmann-fold domains"/>
    <property type="match status" value="1"/>
</dbReference>
<dbReference type="Proteomes" id="UP001144096">
    <property type="component" value="Unassembled WGS sequence"/>
</dbReference>
<keyword evidence="4" id="KW-1185">Reference proteome</keyword>
<sequence length="250" mass="27026">MQTYGFVGTGELTAAIVEGLRDEAPRIFLSPRNHDIAHDLAGRFPNVRVCRDNQEVLDSAGTVVLAVRPQVFRDVLGELTFRPEHVVISAVAAVGLDELRRFVAPAERVVRSIPLPTASRRAGRTAMFPDDVVARSLFESVGDVVVPADEATLATFSAATATFAAHLDQLATIAGWMAEHGVASEDADSYVAHVFGELGRTLARHDGTLGELARKHETPGGINEQFRTAVRDPERVRRALDDVLARVSGQ</sequence>
<dbReference type="GO" id="GO:0055129">
    <property type="term" value="P:L-proline biosynthetic process"/>
    <property type="evidence" value="ECO:0007669"/>
    <property type="project" value="TreeGrafter"/>
</dbReference>
<dbReference type="InterPro" id="IPR028939">
    <property type="entry name" value="P5C_Rdtase_cat_N"/>
</dbReference>
<name>A0A9X2SR82_9PSEU</name>
<evidence type="ECO:0000313" key="4">
    <source>
        <dbReference type="Proteomes" id="UP001144096"/>
    </source>
</evidence>
<dbReference type="EMBL" id="JAMXQV010000057">
    <property type="protein sequence ID" value="MCR6490808.1"/>
    <property type="molecule type" value="Genomic_DNA"/>
</dbReference>
<evidence type="ECO:0000313" key="3">
    <source>
        <dbReference type="EMBL" id="MCR6490808.1"/>
    </source>
</evidence>
<evidence type="ECO:0000256" key="1">
    <source>
        <dbReference type="ARBA" id="ARBA00005525"/>
    </source>
</evidence>
<dbReference type="PANTHER" id="PTHR11645">
    <property type="entry name" value="PYRROLINE-5-CARBOXYLATE REDUCTASE"/>
    <property type="match status" value="1"/>
</dbReference>
<dbReference type="AlphaFoldDB" id="A0A9X2SR82"/>
<dbReference type="PANTHER" id="PTHR11645:SF13">
    <property type="entry name" value="PYRROLINE-5-CARBOXYLATE REDUCTASE CATALYTIC N-TERMINAL DOMAIN-CONTAINING PROTEIN"/>
    <property type="match status" value="1"/>
</dbReference>
<evidence type="ECO:0000259" key="2">
    <source>
        <dbReference type="Pfam" id="PF03807"/>
    </source>
</evidence>
<comment type="caution">
    <text evidence="3">The sequence shown here is derived from an EMBL/GenBank/DDBJ whole genome shotgun (WGS) entry which is preliminary data.</text>
</comment>
<dbReference type="GO" id="GO:0004735">
    <property type="term" value="F:pyrroline-5-carboxylate reductase activity"/>
    <property type="evidence" value="ECO:0007669"/>
    <property type="project" value="TreeGrafter"/>
</dbReference>
<proteinExistence type="inferred from homology"/>